<evidence type="ECO:0008006" key="4">
    <source>
        <dbReference type="Google" id="ProtNLM"/>
    </source>
</evidence>
<proteinExistence type="predicted"/>
<keyword evidence="3" id="KW-1185">Reference proteome</keyword>
<organism evidence="2 3">
    <name type="scientific">Dyadobacter luticola</name>
    <dbReference type="NCBI Taxonomy" id="1979387"/>
    <lineage>
        <taxon>Bacteria</taxon>
        <taxon>Pseudomonadati</taxon>
        <taxon>Bacteroidota</taxon>
        <taxon>Cytophagia</taxon>
        <taxon>Cytophagales</taxon>
        <taxon>Spirosomataceae</taxon>
        <taxon>Dyadobacter</taxon>
    </lineage>
</organism>
<dbReference type="RefSeq" id="WP_138364441.1">
    <property type="nucleotide sequence ID" value="NZ_VCEJ01000002.1"/>
</dbReference>
<sequence>MKNHFLGNLSRFHLWVDVFLLNVSYLIAGSVLFESLGAFQDHQYLNLLLLTNLVWIGCFSLFGLYQFTSGSYNSFNQLGKILITYDVHLIVMESYLYFSDTQTGLRENLVFLSFEIFAASSVALHILITLLIRHFRTSARRVNKYAIVGNGEPASWFSDFRGKQHEMGYHFCGVFQMNEPDNYLPRLESFMEQEKLDFLYCNPSGLSNEQMSAVLKLAERKKTQIRLIPNFYGFQMNKVNFDPAASYPAYHVSSKPSAATNERAMQKMFEIPFALFVVIVGLPLFLLVKLTSRRPVFSRQMRAVKWAKSFQMLRLRTHPYSWTKNLYLIYLTIHLVLVGRAK</sequence>
<evidence type="ECO:0000313" key="2">
    <source>
        <dbReference type="EMBL" id="TLV03234.1"/>
    </source>
</evidence>
<dbReference type="EMBL" id="VCEJ01000002">
    <property type="protein sequence ID" value="TLV03234.1"/>
    <property type="molecule type" value="Genomic_DNA"/>
</dbReference>
<dbReference type="AlphaFoldDB" id="A0A5R9L3T0"/>
<comment type="caution">
    <text evidence="2">The sequence shown here is derived from an EMBL/GenBank/DDBJ whole genome shotgun (WGS) entry which is preliminary data.</text>
</comment>
<keyword evidence="1" id="KW-0472">Membrane</keyword>
<name>A0A5R9L3T0_9BACT</name>
<evidence type="ECO:0000256" key="1">
    <source>
        <dbReference type="SAM" id="Phobius"/>
    </source>
</evidence>
<evidence type="ECO:0000313" key="3">
    <source>
        <dbReference type="Proteomes" id="UP000306402"/>
    </source>
</evidence>
<protein>
    <recommendedName>
        <fullName evidence="4">Bacterial sugar transferase domain-containing protein</fullName>
    </recommendedName>
</protein>
<gene>
    <name evidence="2" type="ORF">FEN17_06380</name>
</gene>
<feature type="transmembrane region" description="Helical" evidence="1">
    <location>
        <begin position="77"/>
        <end position="98"/>
    </location>
</feature>
<accession>A0A5R9L3T0</accession>
<feature type="transmembrane region" description="Helical" evidence="1">
    <location>
        <begin position="273"/>
        <end position="292"/>
    </location>
</feature>
<feature type="transmembrane region" description="Helical" evidence="1">
    <location>
        <begin position="110"/>
        <end position="132"/>
    </location>
</feature>
<reference evidence="2 3" key="1">
    <citation type="submission" date="2019-05" db="EMBL/GenBank/DDBJ databases">
        <authorList>
            <person name="Qu J.-H."/>
        </authorList>
    </citation>
    <scope>NUCLEOTIDE SEQUENCE [LARGE SCALE GENOMIC DNA]</scope>
    <source>
        <strain evidence="2 3">T17</strain>
    </source>
</reference>
<dbReference type="Proteomes" id="UP000306402">
    <property type="component" value="Unassembled WGS sequence"/>
</dbReference>
<feature type="transmembrane region" description="Helical" evidence="1">
    <location>
        <begin position="12"/>
        <end position="33"/>
    </location>
</feature>
<dbReference type="OrthoDB" id="9774190at2"/>
<keyword evidence="1" id="KW-1133">Transmembrane helix</keyword>
<keyword evidence="1" id="KW-0812">Transmembrane</keyword>
<feature type="transmembrane region" description="Helical" evidence="1">
    <location>
        <begin position="45"/>
        <end position="65"/>
    </location>
</feature>